<dbReference type="GO" id="GO:0006281">
    <property type="term" value="P:DNA repair"/>
    <property type="evidence" value="ECO:0007669"/>
    <property type="project" value="InterPro"/>
</dbReference>
<keyword evidence="5" id="KW-1185">Reference proteome</keyword>
<evidence type="ECO:0000313" key="4">
    <source>
        <dbReference type="EMBL" id="CZT08603.1"/>
    </source>
</evidence>
<evidence type="ECO:0000256" key="2">
    <source>
        <dbReference type="ARBA" id="ARBA00023242"/>
    </source>
</evidence>
<feature type="region of interest" description="Disordered" evidence="3">
    <location>
        <begin position="170"/>
        <end position="195"/>
    </location>
</feature>
<gene>
    <name evidence="4" type="ORF">RCO7_02267</name>
</gene>
<dbReference type="GO" id="GO:0005634">
    <property type="term" value="C:nucleus"/>
    <property type="evidence" value="ECO:0007669"/>
    <property type="project" value="UniProtKB-SubCell"/>
</dbReference>
<dbReference type="AlphaFoldDB" id="A0A1E1LDI5"/>
<dbReference type="InterPro" id="IPR045138">
    <property type="entry name" value="MeCP2/MBD4"/>
</dbReference>
<comment type="subcellular location">
    <subcellularLocation>
        <location evidence="1">Nucleus</location>
    </subcellularLocation>
</comment>
<organism evidence="4 5">
    <name type="scientific">Rhynchosporium graminicola</name>
    <dbReference type="NCBI Taxonomy" id="2792576"/>
    <lineage>
        <taxon>Eukaryota</taxon>
        <taxon>Fungi</taxon>
        <taxon>Dikarya</taxon>
        <taxon>Ascomycota</taxon>
        <taxon>Pezizomycotina</taxon>
        <taxon>Leotiomycetes</taxon>
        <taxon>Helotiales</taxon>
        <taxon>Ploettnerulaceae</taxon>
        <taxon>Rhynchosporium</taxon>
    </lineage>
</organism>
<keyword evidence="2" id="KW-0539">Nucleus</keyword>
<feature type="region of interest" description="Disordered" evidence="3">
    <location>
        <begin position="70"/>
        <end position="135"/>
    </location>
</feature>
<sequence>MAVDVVLNENASQCSRWSMTEYGALDWDHSGNEYESTQARAKTTRSVSNVSPKNAAKVRAAFMNAVMPTRRKAHSAPPSGNRNTCVTRDLHGRFARKTTSSSPVQTRMRAASTPAGRGSVSLRSKRESPTPPTERIEFSALKLSATKLSKNDAASSLVSVAPGLQNVPTMATSDAQKTKPAAKRDSKGRFVPKNNSINVNTQDVVVAGIPHVDKPVLPAKIKVKRQRAPAKSPYFTPPVTPKTPKVKKEASAAVQEFSQKPSPNQTEDTPPSSQSSAKKRIPAKTVSCIPFPPLSASHFGLIQEKLAHDPFRLLIAVTFLNRTHGKHAIPVFYSLMDKYPTPEELINADKADIVSVIQHLGLQNQRAATYQTYANIWVENPPSKDKRYPVRGYPDLESGRDIKKGETVTDSDPRFAWEIGHMTQGPYAIDSWRIFCRDVLRGVAEGYNGEGTEKQEGFQPEWMRVLPEDKELRAYLRWMWLKEGFEWDPFTGEKEVAGEELMRASIEGRVAWDDQGGMRILDDVMVMESGLSQIGHV</sequence>
<evidence type="ECO:0000313" key="5">
    <source>
        <dbReference type="Proteomes" id="UP000178129"/>
    </source>
</evidence>
<protein>
    <submittedName>
        <fullName evidence="4">Related to 5-methylcytosine G/T mismatch-specific DNA glycosylase</fullName>
    </submittedName>
</protein>
<dbReference type="GO" id="GO:0003677">
    <property type="term" value="F:DNA binding"/>
    <property type="evidence" value="ECO:0007669"/>
    <property type="project" value="InterPro"/>
</dbReference>
<dbReference type="GO" id="GO:0003824">
    <property type="term" value="F:catalytic activity"/>
    <property type="evidence" value="ECO:0007669"/>
    <property type="project" value="InterPro"/>
</dbReference>
<name>A0A1E1LDI5_9HELO</name>
<reference evidence="5" key="1">
    <citation type="submission" date="2016-03" db="EMBL/GenBank/DDBJ databases">
        <authorList>
            <person name="Ploux O."/>
        </authorList>
    </citation>
    <scope>NUCLEOTIDE SEQUENCE [LARGE SCALE GENOMIC DNA]</scope>
    <source>
        <strain evidence="5">UK7</strain>
    </source>
</reference>
<dbReference type="PANTHER" id="PTHR15074:SF0">
    <property type="entry name" value="METHYL-CPG-BINDING DOMAIN PROTEIN 4-LIKE PROTEIN"/>
    <property type="match status" value="1"/>
</dbReference>
<evidence type="ECO:0000256" key="3">
    <source>
        <dbReference type="SAM" id="MobiDB-lite"/>
    </source>
</evidence>
<comment type="caution">
    <text evidence="4">The sequence shown here is derived from an EMBL/GenBank/DDBJ whole genome shotgun (WGS) entry which is preliminary data.</text>
</comment>
<dbReference type="Gene3D" id="1.10.340.30">
    <property type="entry name" value="Hypothetical protein, domain 2"/>
    <property type="match status" value="1"/>
</dbReference>
<feature type="region of interest" description="Disordered" evidence="3">
    <location>
        <begin position="223"/>
        <end position="281"/>
    </location>
</feature>
<dbReference type="SUPFAM" id="SSF48150">
    <property type="entry name" value="DNA-glycosylase"/>
    <property type="match status" value="1"/>
</dbReference>
<feature type="compositionally biased region" description="Polar residues" evidence="3">
    <location>
        <begin position="256"/>
        <end position="276"/>
    </location>
</feature>
<dbReference type="InterPro" id="IPR011257">
    <property type="entry name" value="DNA_glycosylase"/>
</dbReference>
<evidence type="ECO:0000256" key="1">
    <source>
        <dbReference type="ARBA" id="ARBA00004123"/>
    </source>
</evidence>
<dbReference type="EMBL" id="FJUW01000046">
    <property type="protein sequence ID" value="CZT08603.1"/>
    <property type="molecule type" value="Genomic_DNA"/>
</dbReference>
<proteinExistence type="predicted"/>
<dbReference type="STRING" id="914237.A0A1E1LDI5"/>
<dbReference type="PANTHER" id="PTHR15074">
    <property type="entry name" value="METHYL-CPG-BINDING PROTEIN"/>
    <property type="match status" value="1"/>
</dbReference>
<accession>A0A1E1LDI5</accession>
<dbReference type="Proteomes" id="UP000178129">
    <property type="component" value="Unassembled WGS sequence"/>
</dbReference>
<dbReference type="InParanoid" id="A0A1E1LDI5"/>